<comment type="caution">
    <text evidence="1">The sequence shown here is derived from an EMBL/GenBank/DDBJ whole genome shotgun (WGS) entry which is preliminary data.</text>
</comment>
<evidence type="ECO:0000313" key="1">
    <source>
        <dbReference type="EMBL" id="KAG8568011.1"/>
    </source>
</evidence>
<gene>
    <name evidence="1" type="ORF">GDO81_013862</name>
</gene>
<dbReference type="EMBL" id="WNYA01000006">
    <property type="protein sequence ID" value="KAG8568011.1"/>
    <property type="molecule type" value="Genomic_DNA"/>
</dbReference>
<dbReference type="Proteomes" id="UP000824782">
    <property type="component" value="Unassembled WGS sequence"/>
</dbReference>
<protein>
    <recommendedName>
        <fullName evidence="3">Secreted protein</fullName>
    </recommendedName>
</protein>
<organism evidence="1 2">
    <name type="scientific">Engystomops pustulosus</name>
    <name type="common">Tungara frog</name>
    <name type="synonym">Physalaemus pustulosus</name>
    <dbReference type="NCBI Taxonomy" id="76066"/>
    <lineage>
        <taxon>Eukaryota</taxon>
        <taxon>Metazoa</taxon>
        <taxon>Chordata</taxon>
        <taxon>Craniata</taxon>
        <taxon>Vertebrata</taxon>
        <taxon>Euteleostomi</taxon>
        <taxon>Amphibia</taxon>
        <taxon>Batrachia</taxon>
        <taxon>Anura</taxon>
        <taxon>Neobatrachia</taxon>
        <taxon>Hyloidea</taxon>
        <taxon>Leptodactylidae</taxon>
        <taxon>Leiuperinae</taxon>
        <taxon>Engystomops</taxon>
    </lineage>
</organism>
<proteinExistence type="predicted"/>
<keyword evidence="2" id="KW-1185">Reference proteome</keyword>
<reference evidence="1" key="1">
    <citation type="thesis" date="2020" institute="ProQuest LLC" country="789 East Eisenhower Parkway, Ann Arbor, MI, USA">
        <title>Comparative Genomics and Chromosome Evolution.</title>
        <authorList>
            <person name="Mudd A.B."/>
        </authorList>
    </citation>
    <scope>NUCLEOTIDE SEQUENCE</scope>
    <source>
        <strain evidence="1">237g6f4</strain>
        <tissue evidence="1">Blood</tissue>
    </source>
</reference>
<sequence>MCLSLALCGWCISNVLKKIPTIMVQEGIGCKLCSVSTMTRCLPWRLREVICHFAAGQNCSFFNEKKNVKKMISDISDNLYIFFCNFENILYMCPLFFLCWKEK</sequence>
<dbReference type="AlphaFoldDB" id="A0AAV7B675"/>
<name>A0AAV7B675_ENGPU</name>
<accession>A0AAV7B675</accession>
<evidence type="ECO:0008006" key="3">
    <source>
        <dbReference type="Google" id="ProtNLM"/>
    </source>
</evidence>
<evidence type="ECO:0000313" key="2">
    <source>
        <dbReference type="Proteomes" id="UP000824782"/>
    </source>
</evidence>